<keyword evidence="1" id="KW-1133">Transmembrane helix</keyword>
<proteinExistence type="predicted"/>
<dbReference type="Proteomes" id="UP000317650">
    <property type="component" value="Chromosome 5"/>
</dbReference>
<protein>
    <submittedName>
        <fullName evidence="2">Uncharacterized protein</fullName>
    </submittedName>
</protein>
<keyword evidence="1" id="KW-0472">Membrane</keyword>
<comment type="caution">
    <text evidence="2">The sequence shown here is derived from an EMBL/GenBank/DDBJ whole genome shotgun (WGS) entry which is preliminary data.</text>
</comment>
<feature type="transmembrane region" description="Helical" evidence="1">
    <location>
        <begin position="25"/>
        <end position="46"/>
    </location>
</feature>
<keyword evidence="1" id="KW-0812">Transmembrane</keyword>
<name>A0A4S8JWI4_MUSBA</name>
<dbReference type="EMBL" id="PYDT01000003">
    <property type="protein sequence ID" value="THU66628.1"/>
    <property type="molecule type" value="Genomic_DNA"/>
</dbReference>
<evidence type="ECO:0000256" key="1">
    <source>
        <dbReference type="SAM" id="Phobius"/>
    </source>
</evidence>
<dbReference type="AlphaFoldDB" id="A0A4S8JWI4"/>
<gene>
    <name evidence="2" type="ORF">C4D60_Mb05t16150</name>
</gene>
<reference evidence="2 3" key="1">
    <citation type="journal article" date="2019" name="Nat. Plants">
        <title>Genome sequencing of Musa balbisiana reveals subgenome evolution and function divergence in polyploid bananas.</title>
        <authorList>
            <person name="Yao X."/>
        </authorList>
    </citation>
    <scope>NUCLEOTIDE SEQUENCE [LARGE SCALE GENOMIC DNA]</scope>
    <source>
        <strain evidence="3">cv. DH-PKW</strain>
        <tissue evidence="2">Leaves</tissue>
    </source>
</reference>
<organism evidence="2 3">
    <name type="scientific">Musa balbisiana</name>
    <name type="common">Banana</name>
    <dbReference type="NCBI Taxonomy" id="52838"/>
    <lineage>
        <taxon>Eukaryota</taxon>
        <taxon>Viridiplantae</taxon>
        <taxon>Streptophyta</taxon>
        <taxon>Embryophyta</taxon>
        <taxon>Tracheophyta</taxon>
        <taxon>Spermatophyta</taxon>
        <taxon>Magnoliopsida</taxon>
        <taxon>Liliopsida</taxon>
        <taxon>Zingiberales</taxon>
        <taxon>Musaceae</taxon>
        <taxon>Musa</taxon>
    </lineage>
</organism>
<evidence type="ECO:0000313" key="3">
    <source>
        <dbReference type="Proteomes" id="UP000317650"/>
    </source>
</evidence>
<keyword evidence="3" id="KW-1185">Reference proteome</keyword>
<accession>A0A4S8JWI4</accession>
<sequence>MARLLIFVLGDRSYGADSTAYMTGILFMLGLVAATISIMAVVIFNCGDSNETKPKSENKIGGGGCGGGGCGGGGCGGGCGGDSKTTYTLLCFFGLNQSPSCSRVQLMKAKAKRGE</sequence>
<evidence type="ECO:0000313" key="2">
    <source>
        <dbReference type="EMBL" id="THU66628.1"/>
    </source>
</evidence>